<dbReference type="EMBL" id="FXYF01000004">
    <property type="protein sequence ID" value="SMX38625.1"/>
    <property type="molecule type" value="Genomic_DNA"/>
</dbReference>
<dbReference type="PANTHER" id="PTHR30222:SF12">
    <property type="entry name" value="NORSPERMIDINE SENSOR"/>
    <property type="match status" value="1"/>
</dbReference>
<proteinExistence type="inferred from homology"/>
<keyword evidence="4 5" id="KW-0574">Periplasm</keyword>
<dbReference type="Pfam" id="PF13416">
    <property type="entry name" value="SBP_bac_8"/>
    <property type="match status" value="1"/>
</dbReference>
<organism evidence="7 8">
    <name type="scientific">Maliponia aquimaris</name>
    <dbReference type="NCBI Taxonomy" id="1673631"/>
    <lineage>
        <taxon>Bacteria</taxon>
        <taxon>Pseudomonadati</taxon>
        <taxon>Pseudomonadota</taxon>
        <taxon>Alphaproteobacteria</taxon>
        <taxon>Rhodobacterales</taxon>
        <taxon>Paracoccaceae</taxon>
        <taxon>Maliponia</taxon>
    </lineage>
</organism>
<dbReference type="SUPFAM" id="SSF53850">
    <property type="entry name" value="Periplasmic binding protein-like II"/>
    <property type="match status" value="1"/>
</dbReference>
<evidence type="ECO:0000256" key="4">
    <source>
        <dbReference type="ARBA" id="ARBA00022764"/>
    </source>
</evidence>
<gene>
    <name evidence="7" type="primary">potF_1</name>
    <name evidence="7" type="ORF">MAA8898_01637</name>
</gene>
<evidence type="ECO:0000256" key="6">
    <source>
        <dbReference type="SAM" id="SignalP"/>
    </source>
</evidence>
<accession>A0A238K736</accession>
<comment type="subcellular location">
    <subcellularLocation>
        <location evidence="1 5">Periplasm</location>
    </subcellularLocation>
</comment>
<dbReference type="InterPro" id="IPR006059">
    <property type="entry name" value="SBP"/>
</dbReference>
<reference evidence="7 8" key="1">
    <citation type="submission" date="2017-05" db="EMBL/GenBank/DDBJ databases">
        <authorList>
            <person name="Song R."/>
            <person name="Chenine A.L."/>
            <person name="Ruprecht R.M."/>
        </authorList>
    </citation>
    <scope>NUCLEOTIDE SEQUENCE [LARGE SCALE GENOMIC DNA]</scope>
    <source>
        <strain evidence="7 8">CECT 8898</strain>
    </source>
</reference>
<dbReference type="Gene3D" id="3.40.190.10">
    <property type="entry name" value="Periplasmic binding protein-like II"/>
    <property type="match status" value="2"/>
</dbReference>
<keyword evidence="3 6" id="KW-0732">Signal</keyword>
<dbReference type="GO" id="GO:0015846">
    <property type="term" value="P:polyamine transport"/>
    <property type="evidence" value="ECO:0007669"/>
    <property type="project" value="InterPro"/>
</dbReference>
<dbReference type="OrthoDB" id="9769319at2"/>
<feature type="signal peptide" evidence="6">
    <location>
        <begin position="1"/>
        <end position="20"/>
    </location>
</feature>
<keyword evidence="2 5" id="KW-0813">Transport</keyword>
<feature type="chain" id="PRO_5012918227" description="Putrescine-binding periplasmic protein" evidence="6">
    <location>
        <begin position="21"/>
        <end position="341"/>
    </location>
</feature>
<evidence type="ECO:0000313" key="8">
    <source>
        <dbReference type="Proteomes" id="UP000207598"/>
    </source>
</evidence>
<dbReference type="Proteomes" id="UP000207598">
    <property type="component" value="Unassembled WGS sequence"/>
</dbReference>
<evidence type="ECO:0000256" key="1">
    <source>
        <dbReference type="ARBA" id="ARBA00004418"/>
    </source>
</evidence>
<dbReference type="GO" id="GO:0019808">
    <property type="term" value="F:polyamine binding"/>
    <property type="evidence" value="ECO:0007669"/>
    <property type="project" value="InterPro"/>
</dbReference>
<comment type="similarity">
    <text evidence="5">Belongs to the bacterial solute-binding protein PotD/PotF family.</text>
</comment>
<dbReference type="PANTHER" id="PTHR30222">
    <property type="entry name" value="SPERMIDINE/PUTRESCINE-BINDING PERIPLASMIC PROTEIN"/>
    <property type="match status" value="1"/>
</dbReference>
<dbReference type="GO" id="GO:0042597">
    <property type="term" value="C:periplasmic space"/>
    <property type="evidence" value="ECO:0007669"/>
    <property type="project" value="UniProtKB-SubCell"/>
</dbReference>
<evidence type="ECO:0000256" key="2">
    <source>
        <dbReference type="ARBA" id="ARBA00022448"/>
    </source>
</evidence>
<sequence>MKIVLAATAVLLGSTAGAMAEGTLNLFNWGNYTSPELIEKFTAETGITVTITDYDSNTTALTKVEAGASGFDLVVPSANYIPVYVRKGLIAELDHSRIPNITNIAAEWVDVPWDPGRKHSVPWQWGSVGIAVNTSVYSGDVNTSELFLDPPPELEGKINVVPEMNDVMNMAIFNAGGEACTEDLEVLRVVRDRLMAAKPKWLSMDYGTTDKLSSGDYAASVNWNGSTMRARINNPDVVYGYPREGYPLFMDSVALLSDAQNVDEAYQFINFILEPENAAMISAFARYANGVAGSEEFMPEDMKTAPEIIAPADLAAAGRFLPTCPQSAVDLYTAIWTELRK</sequence>
<dbReference type="PRINTS" id="PR00909">
    <property type="entry name" value="SPERMDNBNDNG"/>
</dbReference>
<dbReference type="PIRSF" id="PIRSF019574">
    <property type="entry name" value="Periplasmic_polyamine_BP"/>
    <property type="match status" value="1"/>
</dbReference>
<name>A0A238K736_9RHOB</name>
<keyword evidence="8" id="KW-1185">Reference proteome</keyword>
<evidence type="ECO:0000256" key="3">
    <source>
        <dbReference type="ARBA" id="ARBA00022729"/>
    </source>
</evidence>
<comment type="function">
    <text evidence="5">Required for the activity of the bacterial periplasmic transport system of putrescine.</text>
</comment>
<protein>
    <recommendedName>
        <fullName evidence="5">Putrescine-binding periplasmic protein</fullName>
    </recommendedName>
</protein>
<dbReference type="AlphaFoldDB" id="A0A238K736"/>
<dbReference type="InterPro" id="IPR001188">
    <property type="entry name" value="Sperm_putr-bd"/>
</dbReference>
<dbReference type="RefSeq" id="WP_094020489.1">
    <property type="nucleotide sequence ID" value="NZ_FXYF01000004.1"/>
</dbReference>
<evidence type="ECO:0000256" key="5">
    <source>
        <dbReference type="PIRNR" id="PIRNR019574"/>
    </source>
</evidence>
<evidence type="ECO:0000313" key="7">
    <source>
        <dbReference type="EMBL" id="SMX38625.1"/>
    </source>
</evidence>